<proteinExistence type="predicted"/>
<name>W1XIN7_9ZZZZ</name>
<sequence length="76" mass="8516">KKVIKKNKNVFAIIAGNGNYALSIKNLCQNINKEFNDNNKVFFLGNKFNILSYYFESDLIIGTGRVAIEAMSLGKP</sequence>
<dbReference type="EMBL" id="AZMM01016135">
    <property type="protein sequence ID" value="ETJ29325.1"/>
    <property type="molecule type" value="Genomic_DNA"/>
</dbReference>
<dbReference type="Gene3D" id="3.40.50.2000">
    <property type="entry name" value="Glycogen Phosphorylase B"/>
    <property type="match status" value="1"/>
</dbReference>
<gene>
    <name evidence="2" type="ORF">Q604_UNBC16135G0001</name>
</gene>
<organism evidence="2">
    <name type="scientific">human gut metagenome</name>
    <dbReference type="NCBI Taxonomy" id="408170"/>
    <lineage>
        <taxon>unclassified sequences</taxon>
        <taxon>metagenomes</taxon>
        <taxon>organismal metagenomes</taxon>
    </lineage>
</organism>
<dbReference type="SUPFAM" id="SSF53756">
    <property type="entry name" value="UDP-Glycosyltransferase/glycogen phosphorylase"/>
    <property type="match status" value="1"/>
</dbReference>
<feature type="non-terminal residue" evidence="2">
    <location>
        <position position="76"/>
    </location>
</feature>
<comment type="caution">
    <text evidence="2">The sequence shown here is derived from an EMBL/GenBank/DDBJ whole genome shotgun (WGS) entry which is preliminary data.</text>
</comment>
<dbReference type="Pfam" id="PF00534">
    <property type="entry name" value="Glycos_transf_1"/>
    <property type="match status" value="1"/>
</dbReference>
<keyword evidence="2" id="KW-0808">Transferase</keyword>
<feature type="non-terminal residue" evidence="2">
    <location>
        <position position="1"/>
    </location>
</feature>
<dbReference type="InterPro" id="IPR001296">
    <property type="entry name" value="Glyco_trans_1"/>
</dbReference>
<feature type="domain" description="Glycosyl transferase family 1" evidence="1">
    <location>
        <begin position="5"/>
        <end position="76"/>
    </location>
</feature>
<protein>
    <submittedName>
        <fullName evidence="2">Glycosyl transferase, group 2 family</fullName>
    </submittedName>
</protein>
<evidence type="ECO:0000313" key="2">
    <source>
        <dbReference type="EMBL" id="ETJ29325.1"/>
    </source>
</evidence>
<evidence type="ECO:0000259" key="1">
    <source>
        <dbReference type="Pfam" id="PF00534"/>
    </source>
</evidence>
<dbReference type="AlphaFoldDB" id="W1XIN7"/>
<accession>W1XIN7</accession>
<dbReference type="GO" id="GO:0016757">
    <property type="term" value="F:glycosyltransferase activity"/>
    <property type="evidence" value="ECO:0007669"/>
    <property type="project" value="InterPro"/>
</dbReference>
<reference evidence="2" key="1">
    <citation type="submission" date="2013-12" db="EMBL/GenBank/DDBJ databases">
        <title>A Varibaculum cambriense genome reconstructed from a premature infant gut community with otherwise low bacterial novelty that shifts toward anaerobic metabolism during the third week of life.</title>
        <authorList>
            <person name="Brown C.T."/>
            <person name="Sharon I."/>
            <person name="Thomas B.C."/>
            <person name="Castelle C.J."/>
            <person name="Morowitz M.J."/>
            <person name="Banfield J.F."/>
        </authorList>
    </citation>
    <scope>NUCLEOTIDE SEQUENCE</scope>
</reference>